<keyword evidence="5" id="KW-1185">Reference proteome</keyword>
<evidence type="ECO:0000313" key="4">
    <source>
        <dbReference type="EMBL" id="RZC16627.1"/>
    </source>
</evidence>
<name>A0A445L0G0_GLYSO</name>
<keyword evidence="1 2" id="KW-0949">S-adenosyl-L-methionine</keyword>
<protein>
    <submittedName>
        <fullName evidence="4">Protein arginine N-methyltransferase PRMT10</fullName>
    </submittedName>
</protein>
<dbReference type="FunFam" id="3.40.50.150:FF:000132">
    <property type="entry name" value="Protein arginine N-methyltransferase PRMT10"/>
    <property type="match status" value="1"/>
</dbReference>
<dbReference type="AlphaFoldDB" id="A0A445L0G0"/>
<dbReference type="GO" id="GO:0042054">
    <property type="term" value="F:histone methyltransferase activity"/>
    <property type="evidence" value="ECO:0007669"/>
    <property type="project" value="TreeGrafter"/>
</dbReference>
<dbReference type="PROSITE" id="PS51678">
    <property type="entry name" value="SAM_MT_PRMT"/>
    <property type="match status" value="1"/>
</dbReference>
<proteinExistence type="predicted"/>
<sequence>MGTSANAVAGGRGGAPVPKDVDYANYFCTYAFLYHQKEMLSDRVRMDAYFNAIFENKRHFAGKTVLDVGTGSGILAIWSAQAGARKVYAVEATKMSEHARALIKANNLQDVVEVIEGSMEEVTLPERVDVIISEWMGYFLLRESMFDSVIHARDCWLKPTGVMYPSHARMWMAPIRTGIVDHKLGDYESTMDDWHNFVDETKTYYGVDMGTLTKPFSEEQRKYYLQASCILWPTTRLDAGFGPKEAQYLEGLLMQAPLELVGLGSSSSMDSFASWKINGSGMEKEEREETPLQGEDESRRSSPP</sequence>
<keyword evidence="2 4" id="KW-0808">Transferase</keyword>
<evidence type="ECO:0000313" key="5">
    <source>
        <dbReference type="Proteomes" id="UP000289340"/>
    </source>
</evidence>
<dbReference type="PANTHER" id="PTHR11006">
    <property type="entry name" value="PROTEIN ARGININE N-METHYLTRANSFERASE"/>
    <property type="match status" value="1"/>
</dbReference>
<dbReference type="PANTHER" id="PTHR11006:SF68">
    <property type="entry name" value="PROTEIN ARGININE N-METHYLTRANSFERASE PRMT10"/>
    <property type="match status" value="1"/>
</dbReference>
<feature type="region of interest" description="Disordered" evidence="3">
    <location>
        <begin position="274"/>
        <end position="304"/>
    </location>
</feature>
<dbReference type="GO" id="GO:0005634">
    <property type="term" value="C:nucleus"/>
    <property type="evidence" value="ECO:0007669"/>
    <property type="project" value="TreeGrafter"/>
</dbReference>
<dbReference type="Gene3D" id="2.70.160.11">
    <property type="entry name" value="Hnrnp arginine n-methyltransferase1"/>
    <property type="match status" value="1"/>
</dbReference>
<dbReference type="Pfam" id="PF06325">
    <property type="entry name" value="PrmA"/>
    <property type="match status" value="1"/>
</dbReference>
<accession>A0A445L0G0</accession>
<evidence type="ECO:0000256" key="1">
    <source>
        <dbReference type="ARBA" id="ARBA00022691"/>
    </source>
</evidence>
<comment type="caution">
    <text evidence="4">The sequence shown here is derived from an EMBL/GenBank/DDBJ whole genome shotgun (WGS) entry which is preliminary data.</text>
</comment>
<dbReference type="InterPro" id="IPR029063">
    <property type="entry name" value="SAM-dependent_MTases_sf"/>
</dbReference>
<evidence type="ECO:0000256" key="3">
    <source>
        <dbReference type="SAM" id="MobiDB-lite"/>
    </source>
</evidence>
<dbReference type="InterPro" id="IPR025799">
    <property type="entry name" value="Arg_MeTrfase"/>
</dbReference>
<dbReference type="Gene3D" id="3.40.50.150">
    <property type="entry name" value="Vaccinia Virus protein VP39"/>
    <property type="match status" value="1"/>
</dbReference>
<dbReference type="GO" id="GO:0032259">
    <property type="term" value="P:methylation"/>
    <property type="evidence" value="ECO:0007669"/>
    <property type="project" value="UniProtKB-KW"/>
</dbReference>
<reference evidence="4 5" key="1">
    <citation type="submission" date="2018-09" db="EMBL/GenBank/DDBJ databases">
        <title>A high-quality reference genome of wild soybean provides a powerful tool to mine soybean genomes.</title>
        <authorList>
            <person name="Xie M."/>
            <person name="Chung C.Y.L."/>
            <person name="Li M.-W."/>
            <person name="Wong F.-L."/>
            <person name="Chan T.-F."/>
            <person name="Lam H.-M."/>
        </authorList>
    </citation>
    <scope>NUCLEOTIDE SEQUENCE [LARGE SCALE GENOMIC DNA]</scope>
    <source>
        <strain evidence="5">cv. W05</strain>
        <tissue evidence="4">Hypocotyl of etiolated seedlings</tissue>
    </source>
</reference>
<dbReference type="CDD" id="cd02440">
    <property type="entry name" value="AdoMet_MTases"/>
    <property type="match status" value="1"/>
</dbReference>
<organism evidence="4 5">
    <name type="scientific">Glycine soja</name>
    <name type="common">Wild soybean</name>
    <dbReference type="NCBI Taxonomy" id="3848"/>
    <lineage>
        <taxon>Eukaryota</taxon>
        <taxon>Viridiplantae</taxon>
        <taxon>Streptophyta</taxon>
        <taxon>Embryophyta</taxon>
        <taxon>Tracheophyta</taxon>
        <taxon>Spermatophyta</taxon>
        <taxon>Magnoliopsida</taxon>
        <taxon>eudicotyledons</taxon>
        <taxon>Gunneridae</taxon>
        <taxon>Pentapetalae</taxon>
        <taxon>rosids</taxon>
        <taxon>fabids</taxon>
        <taxon>Fabales</taxon>
        <taxon>Fabaceae</taxon>
        <taxon>Papilionoideae</taxon>
        <taxon>50 kb inversion clade</taxon>
        <taxon>NPAAA clade</taxon>
        <taxon>indigoferoid/millettioid clade</taxon>
        <taxon>Phaseoleae</taxon>
        <taxon>Glycine</taxon>
        <taxon>Glycine subgen. Soja</taxon>
    </lineage>
</organism>
<keyword evidence="2 4" id="KW-0489">Methyltransferase</keyword>
<dbReference type="Proteomes" id="UP000289340">
    <property type="component" value="Chromosome 4"/>
</dbReference>
<gene>
    <name evidence="4" type="ORF">D0Y65_009781</name>
</gene>
<dbReference type="SUPFAM" id="SSF53335">
    <property type="entry name" value="S-adenosyl-L-methionine-dependent methyltransferases"/>
    <property type="match status" value="1"/>
</dbReference>
<evidence type="ECO:0000256" key="2">
    <source>
        <dbReference type="PROSITE-ProRule" id="PRU01015"/>
    </source>
</evidence>
<dbReference type="EMBL" id="QZWG01000004">
    <property type="protein sequence ID" value="RZC16627.1"/>
    <property type="molecule type" value="Genomic_DNA"/>
</dbReference>
<feature type="compositionally biased region" description="Basic and acidic residues" evidence="3">
    <location>
        <begin position="282"/>
        <end position="304"/>
    </location>
</feature>
<dbReference type="GO" id="GO:0016274">
    <property type="term" value="F:protein-arginine N-methyltransferase activity"/>
    <property type="evidence" value="ECO:0007669"/>
    <property type="project" value="InterPro"/>
</dbReference>